<evidence type="ECO:0000256" key="2">
    <source>
        <dbReference type="ARBA" id="ARBA00022741"/>
    </source>
</evidence>
<name>A0A1C4W109_9ACTN</name>
<sequence>MSGRPGDAAALVAVVGGDGAGKSTLTGLLHRRLTAAGTPARRVDRWDVLAETDYPSAACLRPDERQARSCAARMSTGPRLLFLLWASALALTDRAGGMPGEVVLLDGYWMKHAAAEIAYGADPAWVEAVAAGLPAADLVVHLRVEPELAWARKDGRPLPFECGMDLTCSRSSFLAHQGALLAVLDRWADRHGWLVLDATAPTPVLADQVIAALADRRATMEA</sequence>
<organism evidence="4 5">
    <name type="scientific">Micromonospora chaiyaphumensis</name>
    <dbReference type="NCBI Taxonomy" id="307119"/>
    <lineage>
        <taxon>Bacteria</taxon>
        <taxon>Bacillati</taxon>
        <taxon>Actinomycetota</taxon>
        <taxon>Actinomycetes</taxon>
        <taxon>Micromonosporales</taxon>
        <taxon>Micromonosporaceae</taxon>
        <taxon>Micromonospora</taxon>
    </lineage>
</organism>
<reference evidence="5" key="1">
    <citation type="submission" date="2016-06" db="EMBL/GenBank/DDBJ databases">
        <authorList>
            <person name="Varghese N."/>
            <person name="Submissions Spin"/>
        </authorList>
    </citation>
    <scope>NUCLEOTIDE SEQUENCE [LARGE SCALE GENOMIC DNA]</scope>
    <source>
        <strain evidence="5">DSM 45246</strain>
    </source>
</reference>
<keyword evidence="4" id="KW-0808">Transferase</keyword>
<dbReference type="GO" id="GO:0006235">
    <property type="term" value="P:dTTP biosynthetic process"/>
    <property type="evidence" value="ECO:0007669"/>
    <property type="project" value="TreeGrafter"/>
</dbReference>
<accession>A0A1C4W109</accession>
<dbReference type="AlphaFoldDB" id="A0A1C4W109"/>
<dbReference type="Proteomes" id="UP000199629">
    <property type="component" value="Unassembled WGS sequence"/>
</dbReference>
<evidence type="ECO:0000313" key="5">
    <source>
        <dbReference type="Proteomes" id="UP000199629"/>
    </source>
</evidence>
<keyword evidence="5" id="KW-1185">Reference proteome</keyword>
<gene>
    <name evidence="4" type="ORF">GA0070214_103112</name>
</gene>
<dbReference type="RefSeq" id="WP_091261694.1">
    <property type="nucleotide sequence ID" value="NZ_FMCS01000003.1"/>
</dbReference>
<dbReference type="GO" id="GO:0005737">
    <property type="term" value="C:cytoplasm"/>
    <property type="evidence" value="ECO:0007669"/>
    <property type="project" value="TreeGrafter"/>
</dbReference>
<dbReference type="GO" id="GO:0006227">
    <property type="term" value="P:dUDP biosynthetic process"/>
    <property type="evidence" value="ECO:0007669"/>
    <property type="project" value="TreeGrafter"/>
</dbReference>
<keyword evidence="3" id="KW-0067">ATP-binding</keyword>
<dbReference type="EMBL" id="FMCS01000003">
    <property type="protein sequence ID" value="SCE89956.1"/>
    <property type="molecule type" value="Genomic_DNA"/>
</dbReference>
<proteinExistence type="predicted"/>
<keyword evidence="2" id="KW-0547">Nucleotide-binding</keyword>
<dbReference type="GO" id="GO:0005524">
    <property type="term" value="F:ATP binding"/>
    <property type="evidence" value="ECO:0007669"/>
    <property type="project" value="UniProtKB-KW"/>
</dbReference>
<dbReference type="PANTHER" id="PTHR10344:SF4">
    <property type="entry name" value="UMP-CMP KINASE 2, MITOCHONDRIAL"/>
    <property type="match status" value="1"/>
</dbReference>
<evidence type="ECO:0000256" key="1">
    <source>
        <dbReference type="ARBA" id="ARBA00017144"/>
    </source>
</evidence>
<dbReference type="InterPro" id="IPR027417">
    <property type="entry name" value="P-loop_NTPase"/>
</dbReference>
<dbReference type="SUPFAM" id="SSF52540">
    <property type="entry name" value="P-loop containing nucleoside triphosphate hydrolases"/>
    <property type="match status" value="1"/>
</dbReference>
<dbReference type="GO" id="GO:0006233">
    <property type="term" value="P:dTDP biosynthetic process"/>
    <property type="evidence" value="ECO:0007669"/>
    <property type="project" value="TreeGrafter"/>
</dbReference>
<dbReference type="PANTHER" id="PTHR10344">
    <property type="entry name" value="THYMIDYLATE KINASE"/>
    <property type="match status" value="1"/>
</dbReference>
<evidence type="ECO:0000256" key="3">
    <source>
        <dbReference type="ARBA" id="ARBA00022840"/>
    </source>
</evidence>
<evidence type="ECO:0000313" key="4">
    <source>
        <dbReference type="EMBL" id="SCE89956.1"/>
    </source>
</evidence>
<keyword evidence="4" id="KW-0418">Kinase</keyword>
<protein>
    <recommendedName>
        <fullName evidence="1">Thymidylate kinase</fullName>
    </recommendedName>
</protein>
<dbReference type="Gene3D" id="3.40.50.300">
    <property type="entry name" value="P-loop containing nucleotide triphosphate hydrolases"/>
    <property type="match status" value="1"/>
</dbReference>
<dbReference type="GO" id="GO:0004798">
    <property type="term" value="F:dTMP kinase activity"/>
    <property type="evidence" value="ECO:0007669"/>
    <property type="project" value="TreeGrafter"/>
</dbReference>